<evidence type="ECO:0000313" key="2">
    <source>
        <dbReference type="EMBL" id="QRC93982.1"/>
    </source>
</evidence>
<sequence length="114" mass="12527">MQSIRLCSPPFSPTQSAAMHGCATLQTLKATLKPPCRTRARLSAADAATYAHAPWSDHAHRVPSNGPASNAMSPLRPPKARQLWQRDEQKHHHYQIAPLRRGNLCDSSSLQGLI</sequence>
<evidence type="ECO:0000256" key="1">
    <source>
        <dbReference type="SAM" id="MobiDB-lite"/>
    </source>
</evidence>
<feature type="region of interest" description="Disordered" evidence="1">
    <location>
        <begin position="57"/>
        <end position="77"/>
    </location>
</feature>
<proteinExistence type="predicted"/>
<keyword evidence="3" id="KW-1185">Reference proteome</keyword>
<dbReference type="Proteomes" id="UP000663193">
    <property type="component" value="Chromosome 4"/>
</dbReference>
<evidence type="ECO:0000313" key="3">
    <source>
        <dbReference type="Proteomes" id="UP000663193"/>
    </source>
</evidence>
<dbReference type="EMBL" id="CP069026">
    <property type="protein sequence ID" value="QRC93982.1"/>
    <property type="molecule type" value="Genomic_DNA"/>
</dbReference>
<dbReference type="AlphaFoldDB" id="A0A7U2EWG1"/>
<reference evidence="3" key="1">
    <citation type="journal article" date="2021" name="BMC Genomics">
        <title>Chromosome-level genome assembly and manually-curated proteome of model necrotroph Parastagonospora nodorum Sn15 reveals a genome-wide trove of candidate effector homologs, and redundancy of virulence-related functions within an accessory chromosome.</title>
        <authorList>
            <person name="Bertazzoni S."/>
            <person name="Jones D.A.B."/>
            <person name="Phan H.T."/>
            <person name="Tan K.-C."/>
            <person name="Hane J.K."/>
        </authorList>
    </citation>
    <scope>NUCLEOTIDE SEQUENCE [LARGE SCALE GENOMIC DNA]</scope>
    <source>
        <strain evidence="3">SN15 / ATCC MYA-4574 / FGSC 10173)</strain>
    </source>
</reference>
<protein>
    <submittedName>
        <fullName evidence="2">Uncharacterized protein</fullName>
    </submittedName>
</protein>
<accession>A0A7U2EWG1</accession>
<dbReference type="VEuPathDB" id="FungiDB:JI435_404900"/>
<gene>
    <name evidence="2" type="ORF">JI435_404900</name>
</gene>
<name>A0A7U2EWG1_PHANO</name>
<organism evidence="2 3">
    <name type="scientific">Phaeosphaeria nodorum (strain SN15 / ATCC MYA-4574 / FGSC 10173)</name>
    <name type="common">Glume blotch fungus</name>
    <name type="synonym">Parastagonospora nodorum</name>
    <dbReference type="NCBI Taxonomy" id="321614"/>
    <lineage>
        <taxon>Eukaryota</taxon>
        <taxon>Fungi</taxon>
        <taxon>Dikarya</taxon>
        <taxon>Ascomycota</taxon>
        <taxon>Pezizomycotina</taxon>
        <taxon>Dothideomycetes</taxon>
        <taxon>Pleosporomycetidae</taxon>
        <taxon>Pleosporales</taxon>
        <taxon>Pleosporineae</taxon>
        <taxon>Phaeosphaeriaceae</taxon>
        <taxon>Parastagonospora</taxon>
    </lineage>
</organism>